<gene>
    <name evidence="2" type="ORF">LAZ67_11000500</name>
</gene>
<keyword evidence="3" id="KW-1185">Reference proteome</keyword>
<organism evidence="2 3">
    <name type="scientific">Cordylochernes scorpioides</name>
    <dbReference type="NCBI Taxonomy" id="51811"/>
    <lineage>
        <taxon>Eukaryota</taxon>
        <taxon>Metazoa</taxon>
        <taxon>Ecdysozoa</taxon>
        <taxon>Arthropoda</taxon>
        <taxon>Chelicerata</taxon>
        <taxon>Arachnida</taxon>
        <taxon>Pseudoscorpiones</taxon>
        <taxon>Cheliferoidea</taxon>
        <taxon>Chernetidae</taxon>
        <taxon>Cordylochernes</taxon>
    </lineage>
</organism>
<dbReference type="Gene3D" id="3.30.420.10">
    <property type="entry name" value="Ribonuclease H-like superfamily/Ribonuclease H"/>
    <property type="match status" value="1"/>
</dbReference>
<evidence type="ECO:0000313" key="3">
    <source>
        <dbReference type="Proteomes" id="UP001235939"/>
    </source>
</evidence>
<reference evidence="2 3" key="1">
    <citation type="submission" date="2022-01" db="EMBL/GenBank/DDBJ databases">
        <title>A chromosomal length assembly of Cordylochernes scorpioides.</title>
        <authorList>
            <person name="Zeh D."/>
            <person name="Zeh J."/>
        </authorList>
    </citation>
    <scope>NUCLEOTIDE SEQUENCE [LARGE SCALE GENOMIC DNA]</scope>
    <source>
        <strain evidence="2">IN4F17</strain>
        <tissue evidence="2">Whole Body</tissue>
    </source>
</reference>
<sequence length="160" mass="17961">MKNLLFSLSGKIWVVDLENAILVEGGELVTGFASFCSVSMTCGNFGAVVGAVSLLLALAIDKVELGAKDGDRRVLTNYMLVEIDIRHEKKPFLHRIVTSDEKWIHFSNPTRQKSWGLPDQFPKQTPRPNRFGKKGNALHMVGPDRRSIFRASETWQNGQY</sequence>
<dbReference type="EMBL" id="CP092873">
    <property type="protein sequence ID" value="UYV73720.1"/>
    <property type="molecule type" value="Genomic_DNA"/>
</dbReference>
<feature type="region of interest" description="Disordered" evidence="1">
    <location>
        <begin position="114"/>
        <end position="137"/>
    </location>
</feature>
<name>A0ABY6KXX7_9ARAC</name>
<dbReference type="InterPro" id="IPR036397">
    <property type="entry name" value="RNaseH_sf"/>
</dbReference>
<evidence type="ECO:0000313" key="2">
    <source>
        <dbReference type="EMBL" id="UYV73720.1"/>
    </source>
</evidence>
<protein>
    <submittedName>
        <fullName evidence="2">SETMAR</fullName>
    </submittedName>
</protein>
<dbReference type="Proteomes" id="UP001235939">
    <property type="component" value="Chromosome 11"/>
</dbReference>
<accession>A0ABY6KXX7</accession>
<proteinExistence type="predicted"/>
<evidence type="ECO:0000256" key="1">
    <source>
        <dbReference type="SAM" id="MobiDB-lite"/>
    </source>
</evidence>